<evidence type="ECO:0000256" key="10">
    <source>
        <dbReference type="ARBA" id="ARBA00023288"/>
    </source>
</evidence>
<dbReference type="PROSITE" id="PS50198">
    <property type="entry name" value="PPIC_PPIASE_2"/>
    <property type="match status" value="1"/>
</dbReference>
<dbReference type="EC" id="5.2.1.8" evidence="11"/>
<evidence type="ECO:0000256" key="5">
    <source>
        <dbReference type="ARBA" id="ARBA00022729"/>
    </source>
</evidence>
<comment type="catalytic activity">
    <reaction evidence="1 11">
        <text>[protein]-peptidylproline (omega=180) = [protein]-peptidylproline (omega=0)</text>
        <dbReference type="Rhea" id="RHEA:16237"/>
        <dbReference type="Rhea" id="RHEA-COMP:10747"/>
        <dbReference type="Rhea" id="RHEA-COMP:10748"/>
        <dbReference type="ChEBI" id="CHEBI:83833"/>
        <dbReference type="ChEBI" id="CHEBI:83834"/>
        <dbReference type="EC" id="5.2.1.8"/>
    </reaction>
</comment>
<dbReference type="InterPro" id="IPR027304">
    <property type="entry name" value="Trigger_fact/SurA_dom_sf"/>
</dbReference>
<dbReference type="EMBL" id="FNOS01000001">
    <property type="protein sequence ID" value="SDX47166.1"/>
    <property type="molecule type" value="Genomic_DNA"/>
</dbReference>
<evidence type="ECO:0000256" key="3">
    <source>
        <dbReference type="ARBA" id="ARBA00006071"/>
    </source>
</evidence>
<evidence type="ECO:0000259" key="14">
    <source>
        <dbReference type="PROSITE" id="PS50198"/>
    </source>
</evidence>
<comment type="similarity">
    <text evidence="3 11">Belongs to the PrsA family.</text>
</comment>
<comment type="function">
    <text evidence="11">Plays a major role in protein secretion by helping the post-translocational extracellular folding of several secreted proteins.</text>
</comment>
<dbReference type="SUPFAM" id="SSF54534">
    <property type="entry name" value="FKBP-like"/>
    <property type="match status" value="1"/>
</dbReference>
<feature type="chain" id="PRO_5045197613" description="Foldase protein PrsA" evidence="13">
    <location>
        <begin position="19"/>
        <end position="302"/>
    </location>
</feature>
<dbReference type="InterPro" id="IPR000297">
    <property type="entry name" value="PPIase_PpiC"/>
</dbReference>
<dbReference type="HAMAP" id="MF_01145">
    <property type="entry name" value="Foldase_PrsA"/>
    <property type="match status" value="1"/>
</dbReference>
<keyword evidence="10 11" id="KW-0449">Lipoprotein</keyword>
<evidence type="ECO:0000256" key="4">
    <source>
        <dbReference type="ARBA" id="ARBA00022475"/>
    </source>
</evidence>
<gene>
    <name evidence="11" type="primary">prsA</name>
    <name evidence="15" type="ORF">SAMN04488081_0624</name>
</gene>
<dbReference type="PANTHER" id="PTHR47245">
    <property type="entry name" value="PEPTIDYLPROLYL ISOMERASE"/>
    <property type="match status" value="1"/>
</dbReference>
<dbReference type="RefSeq" id="WP_008592262.1">
    <property type="nucleotide sequence ID" value="NZ_FNOS01000001.1"/>
</dbReference>
<keyword evidence="5 11" id="KW-0732">Signal</keyword>
<reference evidence="15 16" key="1">
    <citation type="submission" date="2016-10" db="EMBL/GenBank/DDBJ databases">
        <authorList>
            <person name="Varghese N."/>
            <person name="Submissions S."/>
        </authorList>
    </citation>
    <scope>NUCLEOTIDE SEQUENCE [LARGE SCALE GENOMIC DNA]</scope>
    <source>
        <strain evidence="15 16">DSM 20748</strain>
    </source>
</reference>
<feature type="domain" description="PpiC" evidence="14">
    <location>
        <begin position="138"/>
        <end position="227"/>
    </location>
</feature>
<organism evidence="15 16">
    <name type="scientific">Salimicrobium album</name>
    <dbReference type="NCBI Taxonomy" id="50717"/>
    <lineage>
        <taxon>Bacteria</taxon>
        <taxon>Bacillati</taxon>
        <taxon>Bacillota</taxon>
        <taxon>Bacilli</taxon>
        <taxon>Bacillales</taxon>
        <taxon>Bacillaceae</taxon>
        <taxon>Salimicrobium</taxon>
    </lineage>
</organism>
<evidence type="ECO:0000313" key="15">
    <source>
        <dbReference type="EMBL" id="SDX47166.1"/>
    </source>
</evidence>
<evidence type="ECO:0000256" key="2">
    <source>
        <dbReference type="ARBA" id="ARBA00004193"/>
    </source>
</evidence>
<dbReference type="Proteomes" id="UP000198647">
    <property type="component" value="Unassembled WGS sequence"/>
</dbReference>
<dbReference type="PROSITE" id="PS01096">
    <property type="entry name" value="PPIC_PPIASE_1"/>
    <property type="match status" value="1"/>
</dbReference>
<feature type="region of interest" description="Disordered" evidence="12">
    <location>
        <begin position="281"/>
        <end position="302"/>
    </location>
</feature>
<evidence type="ECO:0000256" key="11">
    <source>
        <dbReference type="HAMAP-Rule" id="MF_01145"/>
    </source>
</evidence>
<keyword evidence="4 11" id="KW-1003">Cell membrane</keyword>
<dbReference type="Gene3D" id="3.10.50.40">
    <property type="match status" value="1"/>
</dbReference>
<evidence type="ECO:0000256" key="9">
    <source>
        <dbReference type="ARBA" id="ARBA00023235"/>
    </source>
</evidence>
<feature type="signal peptide" evidence="13">
    <location>
        <begin position="1"/>
        <end position="18"/>
    </location>
</feature>
<evidence type="ECO:0000256" key="8">
    <source>
        <dbReference type="ARBA" id="ARBA00023139"/>
    </source>
</evidence>
<sequence>MKKAVLTTILATSVFTLAACSSDDSSETVAETANSEITKEEFYNELKNKHGEEVLQQLVTNEVLTEKYDVSDEAVQKEVDALKEQYGDQFDQALESSGFEDVDAFKETIRQSLLQEQAAAETVDISEKEMKDYYERMKTEVQASHILVEDKETAEEVKKKLADGAEFSELASEYSSDGSAQQGGKLGYFGPGEMAQEFEAAAYKLDKGEISEPVQSQFGYHIIKVTDKRDAEDVKPYEEAKPEIKRTLVSQKVDQQKMQQHLQKIMDEAEIDVKLEEFEGLFKQESAEEGSGDSEEDGSSEE</sequence>
<dbReference type="PROSITE" id="PS51257">
    <property type="entry name" value="PROKAR_LIPOPROTEIN"/>
    <property type="match status" value="1"/>
</dbReference>
<evidence type="ECO:0000256" key="12">
    <source>
        <dbReference type="SAM" id="MobiDB-lite"/>
    </source>
</evidence>
<keyword evidence="7 11" id="KW-0472">Membrane</keyword>
<evidence type="ECO:0000256" key="7">
    <source>
        <dbReference type="ARBA" id="ARBA00023136"/>
    </source>
</evidence>
<dbReference type="InterPro" id="IPR023059">
    <property type="entry name" value="Foldase_PrsA"/>
</dbReference>
<dbReference type="SUPFAM" id="SSF109998">
    <property type="entry name" value="Triger factor/SurA peptide-binding domain-like"/>
    <property type="match status" value="1"/>
</dbReference>
<keyword evidence="8 11" id="KW-0564">Palmitate</keyword>
<evidence type="ECO:0000313" key="16">
    <source>
        <dbReference type="Proteomes" id="UP000198647"/>
    </source>
</evidence>
<dbReference type="Pfam" id="PF00639">
    <property type="entry name" value="Rotamase"/>
    <property type="match status" value="1"/>
</dbReference>
<dbReference type="InterPro" id="IPR050245">
    <property type="entry name" value="PrsA_foldase"/>
</dbReference>
<keyword evidence="9 11" id="KW-0413">Isomerase</keyword>
<comment type="subcellular location">
    <subcellularLocation>
        <location evidence="2 11">Cell membrane</location>
        <topology evidence="2 11">Lipid-anchor</topology>
    </subcellularLocation>
</comment>
<evidence type="ECO:0000256" key="6">
    <source>
        <dbReference type="ARBA" id="ARBA00023110"/>
    </source>
</evidence>
<feature type="compositionally biased region" description="Acidic residues" evidence="12">
    <location>
        <begin position="287"/>
        <end position="302"/>
    </location>
</feature>
<name>A0A1H3BZA8_9BACI</name>
<keyword evidence="16" id="KW-1185">Reference proteome</keyword>
<dbReference type="InterPro" id="IPR046357">
    <property type="entry name" value="PPIase_dom_sf"/>
</dbReference>
<protein>
    <recommendedName>
        <fullName evidence="11">Foldase protein PrsA</fullName>
        <ecNumber evidence="11">5.2.1.8</ecNumber>
    </recommendedName>
</protein>
<dbReference type="PANTHER" id="PTHR47245:SF1">
    <property type="entry name" value="FOLDASE PROTEIN PRSA"/>
    <property type="match status" value="1"/>
</dbReference>
<proteinExistence type="inferred from homology"/>
<evidence type="ECO:0000256" key="1">
    <source>
        <dbReference type="ARBA" id="ARBA00000971"/>
    </source>
</evidence>
<dbReference type="InterPro" id="IPR023058">
    <property type="entry name" value="PPIase_PpiC_CS"/>
</dbReference>
<accession>A0A1H3BZA8</accession>
<comment type="caution">
    <text evidence="15">The sequence shown here is derived from an EMBL/GenBank/DDBJ whole genome shotgun (WGS) entry which is preliminary data.</text>
</comment>
<keyword evidence="6 11" id="KW-0697">Rotamase</keyword>
<evidence type="ECO:0000256" key="13">
    <source>
        <dbReference type="SAM" id="SignalP"/>
    </source>
</evidence>